<evidence type="ECO:0000313" key="4">
    <source>
        <dbReference type="Proteomes" id="UP000694393"/>
    </source>
</evidence>
<dbReference type="InterPro" id="IPR020849">
    <property type="entry name" value="Small_GTPase_Ras-type"/>
</dbReference>
<dbReference type="SUPFAM" id="SSF52540">
    <property type="entry name" value="P-loop containing nucleoside triphosphate hydrolases"/>
    <property type="match status" value="1"/>
</dbReference>
<keyword evidence="4" id="KW-1185">Reference proteome</keyword>
<evidence type="ECO:0000256" key="2">
    <source>
        <dbReference type="ARBA" id="ARBA00023134"/>
    </source>
</evidence>
<protein>
    <submittedName>
        <fullName evidence="3">Uncharacterized protein</fullName>
    </submittedName>
</protein>
<evidence type="ECO:0000256" key="1">
    <source>
        <dbReference type="ARBA" id="ARBA00022741"/>
    </source>
</evidence>
<organism evidence="3 4">
    <name type="scientific">Pelusios castaneus</name>
    <name type="common">West African mud turtle</name>
    <dbReference type="NCBI Taxonomy" id="367368"/>
    <lineage>
        <taxon>Eukaryota</taxon>
        <taxon>Metazoa</taxon>
        <taxon>Chordata</taxon>
        <taxon>Craniata</taxon>
        <taxon>Vertebrata</taxon>
        <taxon>Euteleostomi</taxon>
        <taxon>Archelosauria</taxon>
        <taxon>Testudinata</taxon>
        <taxon>Testudines</taxon>
        <taxon>Pleurodira</taxon>
        <taxon>Pelomedusidae</taxon>
        <taxon>Pelusios</taxon>
    </lineage>
</organism>
<dbReference type="PANTHER" id="PTHR24070">
    <property type="entry name" value="RAS, DI-RAS, AND RHEB FAMILY MEMBERS OF SMALL GTPASE SUPERFAMILY"/>
    <property type="match status" value="1"/>
</dbReference>
<dbReference type="GO" id="GO:0003924">
    <property type="term" value="F:GTPase activity"/>
    <property type="evidence" value="ECO:0007669"/>
    <property type="project" value="InterPro"/>
</dbReference>
<reference evidence="3" key="2">
    <citation type="submission" date="2025-09" db="UniProtKB">
        <authorList>
            <consortium name="Ensembl"/>
        </authorList>
    </citation>
    <scope>IDENTIFICATION</scope>
</reference>
<dbReference type="GO" id="GO:0007165">
    <property type="term" value="P:signal transduction"/>
    <property type="evidence" value="ECO:0007669"/>
    <property type="project" value="InterPro"/>
</dbReference>
<dbReference type="AlphaFoldDB" id="A0A8C8SP47"/>
<dbReference type="SMART" id="SM00173">
    <property type="entry name" value="RAS"/>
    <property type="match status" value="1"/>
</dbReference>
<dbReference type="InterPro" id="IPR001806">
    <property type="entry name" value="Small_GTPase"/>
</dbReference>
<dbReference type="InterPro" id="IPR027417">
    <property type="entry name" value="P-loop_NTPase"/>
</dbReference>
<reference evidence="3" key="1">
    <citation type="submission" date="2025-08" db="UniProtKB">
        <authorList>
            <consortium name="Ensembl"/>
        </authorList>
    </citation>
    <scope>IDENTIFICATION</scope>
</reference>
<sequence>GWAATVLPTGRGRGKPQRCFGWGSQPGHRARPPRALTCSLAWAGGGVIRVGPKFIQLYFLSDDDLTIEDSYMKICNINRTLTQIDFLDAGGQEEFALPVCASNDHNSFHEISKFHTQILQIKNQDEFPMILLSNEAKLPWTYSRRCPVKRWCFSRGRIISPTSSKIHQNMDKSSQSIRAIGRFQVLEDAHGHVMHPQNKESESCPCCIL</sequence>
<dbReference type="GO" id="GO:0005525">
    <property type="term" value="F:GTP binding"/>
    <property type="evidence" value="ECO:0007669"/>
    <property type="project" value="UniProtKB-KW"/>
</dbReference>
<accession>A0A8C8SP47</accession>
<dbReference type="Ensembl" id="ENSPCET00000023606.1">
    <property type="protein sequence ID" value="ENSPCEP00000022845.1"/>
    <property type="gene ID" value="ENSPCEG00000017405.1"/>
</dbReference>
<keyword evidence="1" id="KW-0547">Nucleotide-binding</keyword>
<dbReference type="Proteomes" id="UP000694393">
    <property type="component" value="Unplaced"/>
</dbReference>
<proteinExistence type="predicted"/>
<dbReference type="PROSITE" id="PS51421">
    <property type="entry name" value="RAS"/>
    <property type="match status" value="1"/>
</dbReference>
<keyword evidence="2" id="KW-0342">GTP-binding</keyword>
<dbReference type="Gene3D" id="3.40.50.300">
    <property type="entry name" value="P-loop containing nucleotide triphosphate hydrolases"/>
    <property type="match status" value="1"/>
</dbReference>
<dbReference type="GO" id="GO:0016020">
    <property type="term" value="C:membrane"/>
    <property type="evidence" value="ECO:0007669"/>
    <property type="project" value="InterPro"/>
</dbReference>
<name>A0A8C8SP47_9SAUR</name>
<evidence type="ECO:0000313" key="3">
    <source>
        <dbReference type="Ensembl" id="ENSPCEP00000022845.1"/>
    </source>
</evidence>